<proteinExistence type="predicted"/>
<reference evidence="2" key="1">
    <citation type="submission" date="2014-09" db="EMBL/GenBank/DDBJ databases">
        <authorList>
            <person name="Mudge J."/>
            <person name="Ramaraj T."/>
            <person name="Lindquist I.E."/>
            <person name="Bharti A.K."/>
            <person name="Sundararajan A."/>
            <person name="Cameron C.T."/>
            <person name="Woodward J.E."/>
            <person name="May G.D."/>
            <person name="Brubaker C."/>
            <person name="Broadhvest J."/>
            <person name="Wilkins T.A."/>
        </authorList>
    </citation>
    <scope>NUCLEOTIDE SEQUENCE</scope>
    <source>
        <strain evidence="2">cv. AKA8401</strain>
    </source>
</reference>
<gene>
    <name evidence="1" type="ORF">F383_05113</name>
</gene>
<evidence type="ECO:0000313" key="2">
    <source>
        <dbReference type="Proteomes" id="UP000032142"/>
    </source>
</evidence>
<dbReference type="Proteomes" id="UP000032142">
    <property type="component" value="Unassembled WGS sequence"/>
</dbReference>
<dbReference type="EMBL" id="KN394319">
    <property type="protein sequence ID" value="KHG10640.1"/>
    <property type="molecule type" value="Genomic_DNA"/>
</dbReference>
<protein>
    <submittedName>
        <fullName evidence="1">Uncharacterized protein</fullName>
    </submittedName>
</protein>
<organism evidence="1 2">
    <name type="scientific">Gossypium arboreum</name>
    <name type="common">Tree cotton</name>
    <name type="synonym">Gossypium nanking</name>
    <dbReference type="NCBI Taxonomy" id="29729"/>
    <lineage>
        <taxon>Eukaryota</taxon>
        <taxon>Viridiplantae</taxon>
        <taxon>Streptophyta</taxon>
        <taxon>Embryophyta</taxon>
        <taxon>Tracheophyta</taxon>
        <taxon>Spermatophyta</taxon>
        <taxon>Magnoliopsida</taxon>
        <taxon>eudicotyledons</taxon>
        <taxon>Gunneridae</taxon>
        <taxon>Pentapetalae</taxon>
        <taxon>rosids</taxon>
        <taxon>malvids</taxon>
        <taxon>Malvales</taxon>
        <taxon>Malvaceae</taxon>
        <taxon>Malvoideae</taxon>
        <taxon>Gossypium</taxon>
    </lineage>
</organism>
<keyword evidence="2" id="KW-1185">Reference proteome</keyword>
<accession>A0A0B0NCQ4</accession>
<evidence type="ECO:0000313" key="1">
    <source>
        <dbReference type="EMBL" id="KHG10640.1"/>
    </source>
</evidence>
<sequence>MRHWVSLSYFR</sequence>
<name>A0A0B0NCQ4_GOSAR</name>